<dbReference type="AlphaFoldDB" id="A0A4C1XVG8"/>
<dbReference type="Proteomes" id="UP000299102">
    <property type="component" value="Unassembled WGS sequence"/>
</dbReference>
<sequence length="112" mass="12306">MTVGRAEHKLVRCVQLNLYAYKYPRNNAVIGCIDFDRGPDSDLVLGFADCPYRGFALLPMAVPIEILISVSRFRLSYVLSIKCGFVLGIDHSRNPILDLDSEPGCDSVGVSA</sequence>
<keyword evidence="2" id="KW-1185">Reference proteome</keyword>
<accession>A0A4C1XVG8</accession>
<dbReference type="EMBL" id="BGZK01000952">
    <property type="protein sequence ID" value="GBP66239.1"/>
    <property type="molecule type" value="Genomic_DNA"/>
</dbReference>
<evidence type="ECO:0000313" key="2">
    <source>
        <dbReference type="Proteomes" id="UP000299102"/>
    </source>
</evidence>
<gene>
    <name evidence="1" type="ORF">EVAR_85609_1</name>
</gene>
<protein>
    <submittedName>
        <fullName evidence="1">Uncharacterized protein</fullName>
    </submittedName>
</protein>
<reference evidence="1 2" key="1">
    <citation type="journal article" date="2019" name="Commun. Biol.">
        <title>The bagworm genome reveals a unique fibroin gene that provides high tensile strength.</title>
        <authorList>
            <person name="Kono N."/>
            <person name="Nakamura H."/>
            <person name="Ohtoshi R."/>
            <person name="Tomita M."/>
            <person name="Numata K."/>
            <person name="Arakawa K."/>
        </authorList>
    </citation>
    <scope>NUCLEOTIDE SEQUENCE [LARGE SCALE GENOMIC DNA]</scope>
</reference>
<comment type="caution">
    <text evidence="1">The sequence shown here is derived from an EMBL/GenBank/DDBJ whole genome shotgun (WGS) entry which is preliminary data.</text>
</comment>
<name>A0A4C1XVG8_EUMVA</name>
<proteinExistence type="predicted"/>
<organism evidence="1 2">
    <name type="scientific">Eumeta variegata</name>
    <name type="common">Bagworm moth</name>
    <name type="synonym">Eumeta japonica</name>
    <dbReference type="NCBI Taxonomy" id="151549"/>
    <lineage>
        <taxon>Eukaryota</taxon>
        <taxon>Metazoa</taxon>
        <taxon>Ecdysozoa</taxon>
        <taxon>Arthropoda</taxon>
        <taxon>Hexapoda</taxon>
        <taxon>Insecta</taxon>
        <taxon>Pterygota</taxon>
        <taxon>Neoptera</taxon>
        <taxon>Endopterygota</taxon>
        <taxon>Lepidoptera</taxon>
        <taxon>Glossata</taxon>
        <taxon>Ditrysia</taxon>
        <taxon>Tineoidea</taxon>
        <taxon>Psychidae</taxon>
        <taxon>Oiketicinae</taxon>
        <taxon>Eumeta</taxon>
    </lineage>
</organism>
<evidence type="ECO:0000313" key="1">
    <source>
        <dbReference type="EMBL" id="GBP66239.1"/>
    </source>
</evidence>